<dbReference type="PROSITE" id="PS51257">
    <property type="entry name" value="PROKAR_LIPOPROTEIN"/>
    <property type="match status" value="1"/>
</dbReference>
<dbReference type="InterPro" id="IPR023765">
    <property type="entry name" value="SBP_5_CS"/>
</dbReference>
<dbReference type="PANTHER" id="PTHR30290">
    <property type="entry name" value="PERIPLASMIC BINDING COMPONENT OF ABC TRANSPORTER"/>
    <property type="match status" value="1"/>
</dbReference>
<dbReference type="SUPFAM" id="SSF53850">
    <property type="entry name" value="Periplasmic binding protein-like II"/>
    <property type="match status" value="1"/>
</dbReference>
<comment type="similarity">
    <text evidence="2">Belongs to the bacterial solute-binding protein 5 family.</text>
</comment>
<dbReference type="GO" id="GO:0030288">
    <property type="term" value="C:outer membrane-bounded periplasmic space"/>
    <property type="evidence" value="ECO:0007669"/>
    <property type="project" value="UniProtKB-ARBA"/>
</dbReference>
<keyword evidence="3" id="KW-0813">Transport</keyword>
<evidence type="ECO:0000259" key="6">
    <source>
        <dbReference type="Pfam" id="PF00496"/>
    </source>
</evidence>
<evidence type="ECO:0000256" key="3">
    <source>
        <dbReference type="ARBA" id="ARBA00022448"/>
    </source>
</evidence>
<feature type="signal peptide" evidence="5">
    <location>
        <begin position="1"/>
        <end position="27"/>
    </location>
</feature>
<gene>
    <name evidence="7" type="ORF">SJ05684_b54800</name>
</gene>
<evidence type="ECO:0000313" key="8">
    <source>
        <dbReference type="Proteomes" id="UP000217211"/>
    </source>
</evidence>
<dbReference type="EMBL" id="CP023068">
    <property type="protein sequence ID" value="ASY66462.1"/>
    <property type="molecule type" value="Genomic_DNA"/>
</dbReference>
<keyword evidence="7" id="KW-0614">Plasmid</keyword>
<dbReference type="InterPro" id="IPR000914">
    <property type="entry name" value="SBP_5_dom"/>
</dbReference>
<geneLocation type="plasmid" evidence="8">
    <name>psj05684b</name>
</geneLocation>
<evidence type="ECO:0000256" key="4">
    <source>
        <dbReference type="ARBA" id="ARBA00022729"/>
    </source>
</evidence>
<evidence type="ECO:0000256" key="2">
    <source>
        <dbReference type="ARBA" id="ARBA00005695"/>
    </source>
</evidence>
<dbReference type="RefSeq" id="WP_034859495.1">
    <property type="nucleotide sequence ID" value="NZ_AJQT01000123.1"/>
</dbReference>
<reference evidence="7 8" key="1">
    <citation type="submission" date="2017-08" db="EMBL/GenBank/DDBJ databases">
        <title>Multipartite genome sequences of Sinorhizobium species nodulating soybeans.</title>
        <authorList>
            <person name="Tian C.F."/>
        </authorList>
    </citation>
    <scope>NUCLEOTIDE SEQUENCE [LARGE SCALE GENOMIC DNA]</scope>
    <source>
        <strain evidence="7 8">CCBAU 05684</strain>
        <plasmid evidence="8">psj05684b</plasmid>
    </source>
</reference>
<name>A0A249PL34_9HYPH</name>
<dbReference type="InterPro" id="IPR030678">
    <property type="entry name" value="Peptide/Ni-bd"/>
</dbReference>
<feature type="chain" id="PRO_5012377150" evidence="5">
    <location>
        <begin position="28"/>
        <end position="508"/>
    </location>
</feature>
<evidence type="ECO:0000256" key="1">
    <source>
        <dbReference type="ARBA" id="ARBA00004418"/>
    </source>
</evidence>
<keyword evidence="8" id="KW-1185">Reference proteome</keyword>
<dbReference type="GO" id="GO:0043190">
    <property type="term" value="C:ATP-binding cassette (ABC) transporter complex"/>
    <property type="evidence" value="ECO:0007669"/>
    <property type="project" value="InterPro"/>
</dbReference>
<dbReference type="KEGG" id="esj:SJ05684_b54800"/>
<dbReference type="STRING" id="716928.GCA_000261485_05224"/>
<organism evidence="7 8">
    <name type="scientific">Sinorhizobium sojae CCBAU 05684</name>
    <dbReference type="NCBI Taxonomy" id="716928"/>
    <lineage>
        <taxon>Bacteria</taxon>
        <taxon>Pseudomonadati</taxon>
        <taxon>Pseudomonadota</taxon>
        <taxon>Alphaproteobacteria</taxon>
        <taxon>Hyphomicrobiales</taxon>
        <taxon>Rhizobiaceae</taxon>
        <taxon>Sinorhizobium/Ensifer group</taxon>
        <taxon>Sinorhizobium</taxon>
    </lineage>
</organism>
<evidence type="ECO:0000313" key="7">
    <source>
        <dbReference type="EMBL" id="ASY66462.1"/>
    </source>
</evidence>
<dbReference type="CDD" id="cd08503">
    <property type="entry name" value="PBP2_NikA_DppA_OppA_like_17"/>
    <property type="match status" value="1"/>
</dbReference>
<dbReference type="OrthoDB" id="9803988at2"/>
<dbReference type="Gene3D" id="3.40.190.10">
    <property type="entry name" value="Periplasmic binding protein-like II"/>
    <property type="match status" value="1"/>
</dbReference>
<dbReference type="PANTHER" id="PTHR30290:SF10">
    <property type="entry name" value="PERIPLASMIC OLIGOPEPTIDE-BINDING PROTEIN-RELATED"/>
    <property type="match status" value="1"/>
</dbReference>
<dbReference type="InterPro" id="IPR039424">
    <property type="entry name" value="SBP_5"/>
</dbReference>
<sequence length="508" mass="55307">MKRHLHKGTALAVTITACLFSATTAFAQQTCVRVLGYESDGEKQTMDPAALIGTDSVYHIRAVYEPLVDRSNTMQPVPALAESWEANADATEWTFRLRKDVKFHDGSDFGAKDVVYSYRRLLDPAVSPGGFSTLAFLDTDGITAVDDHTVRFKVKAPVVELPMLIATKYALMVPEGATSEDLRVKGNGTGPFMQETFTINGAVRVMRRNPNYWRAGLPKAECLEITTSLEPTSRLSALLSGTVDLSLTVDPASLITLKDNPAVELAATPGATSLYLAVWTDTPPFDNVKVRQAMKLVMDRQKILDTVLLGYGEVGGDTPIPLSSPLGLATPAKTADVEKAKALLAEAGHPDGIDFDLYTSDSYPGMMLLAQVYAQMAAPAGIRVNVITSPAEGYWDTIWLKKPAVISYTSARPPAEALTLSLNSKSEWNETHWRRDDFDALVVKAGQTADEMQRNELYREAQRMVAEEGGMILPVFTSVVAGLRKGCTGYTPNVDVNRIDYAELTCGQ</sequence>
<dbReference type="GO" id="GO:0015833">
    <property type="term" value="P:peptide transport"/>
    <property type="evidence" value="ECO:0007669"/>
    <property type="project" value="TreeGrafter"/>
</dbReference>
<dbReference type="Gene3D" id="3.10.105.10">
    <property type="entry name" value="Dipeptide-binding Protein, Domain 3"/>
    <property type="match status" value="1"/>
</dbReference>
<dbReference type="Pfam" id="PF00496">
    <property type="entry name" value="SBP_bac_5"/>
    <property type="match status" value="1"/>
</dbReference>
<keyword evidence="4 5" id="KW-0732">Signal</keyword>
<dbReference type="GO" id="GO:1904680">
    <property type="term" value="F:peptide transmembrane transporter activity"/>
    <property type="evidence" value="ECO:0007669"/>
    <property type="project" value="TreeGrafter"/>
</dbReference>
<dbReference type="PIRSF" id="PIRSF002741">
    <property type="entry name" value="MppA"/>
    <property type="match status" value="1"/>
</dbReference>
<dbReference type="Gene3D" id="3.90.76.10">
    <property type="entry name" value="Dipeptide-binding Protein, Domain 1"/>
    <property type="match status" value="1"/>
</dbReference>
<dbReference type="PROSITE" id="PS01040">
    <property type="entry name" value="SBP_BACTERIAL_5"/>
    <property type="match status" value="1"/>
</dbReference>
<evidence type="ECO:0000256" key="5">
    <source>
        <dbReference type="SAM" id="SignalP"/>
    </source>
</evidence>
<dbReference type="AlphaFoldDB" id="A0A249PL34"/>
<dbReference type="eggNOG" id="COG0747">
    <property type="taxonomic scope" value="Bacteria"/>
</dbReference>
<feature type="domain" description="Solute-binding protein family 5" evidence="6">
    <location>
        <begin position="75"/>
        <end position="414"/>
    </location>
</feature>
<comment type="subcellular location">
    <subcellularLocation>
        <location evidence="1">Periplasm</location>
    </subcellularLocation>
</comment>
<accession>A0A249PL34</accession>
<proteinExistence type="inferred from homology"/>
<dbReference type="Proteomes" id="UP000217211">
    <property type="component" value="Plasmid pSJ05684b"/>
</dbReference>
<protein>
    <submittedName>
        <fullName evidence="7">Dipeptide-binding ABC transporter, periplasmic substrate-binding component</fullName>
    </submittedName>
</protein>